<accession>A0A5B8USC7</accession>
<dbReference type="EMBL" id="CP042436">
    <property type="protein sequence ID" value="QEC61980.1"/>
    <property type="molecule type" value="Genomic_DNA"/>
</dbReference>
<dbReference type="KEGG" id="mgin:FRZ54_05050"/>
<evidence type="ECO:0000313" key="1">
    <source>
        <dbReference type="EMBL" id="QEC61980.1"/>
    </source>
</evidence>
<dbReference type="InterPro" id="IPR013324">
    <property type="entry name" value="RNA_pol_sigma_r3/r4-like"/>
</dbReference>
<dbReference type="SUPFAM" id="SSF88659">
    <property type="entry name" value="Sigma3 and sigma4 domains of RNA polymerase sigma factors"/>
    <property type="match status" value="1"/>
</dbReference>
<dbReference type="Proteomes" id="UP000321479">
    <property type="component" value="Chromosome"/>
</dbReference>
<dbReference type="AlphaFoldDB" id="A0A5B8USC7"/>
<sequence length="166" mass="19226">MIKNNEGEWRTETIKRLQKQLSNCDSAYYSKVYEIALDFALNTDRVVGPNFYFRVVNDAKRTLRRNKPNSPSIISLYMLSENGDEEIDNPLIADYATPEQEVIYRQSVELLRRACSQKHKHSVSVFYSMLEGYTVIETAKKLGISDSMVKKLRSDIIRLARIILLN</sequence>
<gene>
    <name evidence="1" type="ORF">FRZ54_05050</name>
</gene>
<dbReference type="RefSeq" id="WP_147030557.1">
    <property type="nucleotide sequence ID" value="NZ_CP042436.1"/>
</dbReference>
<reference evidence="1 2" key="1">
    <citation type="journal article" date="2017" name="Curr. Microbiol.">
        <title>Mucilaginibacter ginsenosidivorans sp. nov., Isolated from Soil of Ginseng Field.</title>
        <authorList>
            <person name="Kim M.M."/>
            <person name="Siddiqi M.Z."/>
            <person name="Im W.T."/>
        </authorList>
    </citation>
    <scope>NUCLEOTIDE SEQUENCE [LARGE SCALE GENOMIC DNA]</scope>
    <source>
        <strain evidence="1 2">Gsoil 3017</strain>
    </source>
</reference>
<organism evidence="1 2">
    <name type="scientific">Mucilaginibacter ginsenosidivorans</name>
    <dbReference type="NCBI Taxonomy" id="398053"/>
    <lineage>
        <taxon>Bacteria</taxon>
        <taxon>Pseudomonadati</taxon>
        <taxon>Bacteroidota</taxon>
        <taxon>Sphingobacteriia</taxon>
        <taxon>Sphingobacteriales</taxon>
        <taxon>Sphingobacteriaceae</taxon>
        <taxon>Mucilaginibacter</taxon>
    </lineage>
</organism>
<name>A0A5B8USC7_9SPHI</name>
<evidence type="ECO:0000313" key="2">
    <source>
        <dbReference type="Proteomes" id="UP000321479"/>
    </source>
</evidence>
<keyword evidence="2" id="KW-1185">Reference proteome</keyword>
<protein>
    <submittedName>
        <fullName evidence="1">Sigma-70 family RNA polymerase sigma factor</fullName>
    </submittedName>
</protein>
<proteinExistence type="predicted"/>